<evidence type="ECO:0000313" key="2">
    <source>
        <dbReference type="Proteomes" id="UP000199639"/>
    </source>
</evidence>
<dbReference type="Proteomes" id="UP000199639">
    <property type="component" value="Unassembled WGS sequence"/>
</dbReference>
<sequence length="43" mass="5005">MRCVEMPGHGKSRQVSMWQMYIFSPLQVFFDARTSTILLKNVA</sequence>
<accession>A0A5E9G338</accession>
<organism evidence="1 2">
    <name type="scientific">Cryobacterium flavum</name>
    <dbReference type="NCBI Taxonomy" id="1424659"/>
    <lineage>
        <taxon>Bacteria</taxon>
        <taxon>Bacillati</taxon>
        <taxon>Actinomycetota</taxon>
        <taxon>Actinomycetes</taxon>
        <taxon>Micrococcales</taxon>
        <taxon>Microbacteriaceae</taxon>
        <taxon>Cryobacterium</taxon>
    </lineage>
</organism>
<dbReference type="AlphaFoldDB" id="A0A5E9G338"/>
<gene>
    <name evidence="1" type="ORF">SAMN05216368_11861</name>
</gene>
<dbReference type="EMBL" id="FNIB01000018">
    <property type="protein sequence ID" value="SDO44961.1"/>
    <property type="molecule type" value="Genomic_DNA"/>
</dbReference>
<name>A0A5E9G338_9MICO</name>
<protein>
    <submittedName>
        <fullName evidence="1">Uncharacterized protein</fullName>
    </submittedName>
</protein>
<reference evidence="1 2" key="1">
    <citation type="submission" date="2016-10" db="EMBL/GenBank/DDBJ databases">
        <authorList>
            <person name="Varghese N."/>
            <person name="Submissions S."/>
        </authorList>
    </citation>
    <scope>NUCLEOTIDE SEQUENCE [LARGE SCALE GENOMIC DNA]</scope>
    <source>
        <strain evidence="1 2">CGMCC 1.11215</strain>
    </source>
</reference>
<evidence type="ECO:0000313" key="1">
    <source>
        <dbReference type="EMBL" id="SDO44961.1"/>
    </source>
</evidence>
<proteinExistence type="predicted"/>